<feature type="transmembrane region" description="Helical" evidence="1">
    <location>
        <begin position="208"/>
        <end position="225"/>
    </location>
</feature>
<evidence type="ECO:0000259" key="2">
    <source>
        <dbReference type="Pfam" id="PF01757"/>
    </source>
</evidence>
<proteinExistence type="predicted"/>
<organism evidence="3 4">
    <name type="scientific">Erwinia pyrifoliae</name>
    <dbReference type="NCBI Taxonomy" id="79967"/>
    <lineage>
        <taxon>Bacteria</taxon>
        <taxon>Pseudomonadati</taxon>
        <taxon>Pseudomonadota</taxon>
        <taxon>Gammaproteobacteria</taxon>
        <taxon>Enterobacterales</taxon>
        <taxon>Erwiniaceae</taxon>
        <taxon>Erwinia</taxon>
    </lineage>
</organism>
<protein>
    <submittedName>
        <fullName evidence="3">Acyltransferase</fullName>
    </submittedName>
</protein>
<accession>A0ABY5XD23</accession>
<sequence length="337" mass="38844">MENKLISLQWLRAVAVLLVVGWHVMVKANVLNITSEQYFAIGNAGVDLFFIISGFIMAYTLQKQDNGRVFFVKRLARIIPLYWFFSLTALIIYLYNPNMVNSHTEHTTILNSFTLFPIENHAMLIDVGWTLRYEFIFYSILSICLIFRKDTGLKLCSILLLAIPFTSYFFNQRGFYFDFLTNEILMEFSFGIIAYYVNRKIYIYSKSIITILLGLALLLTLENYTPHLHRTFKYGVPMLLILFGTLKLNQKGSNCISKVLSITGDASYSIYLSHMFTIGIAILASRKILPGTKFDYLFIPFSILASTIVGIVIFHYIEKPLLKLVKNTLRSYSNVYQ</sequence>
<dbReference type="InterPro" id="IPR002656">
    <property type="entry name" value="Acyl_transf_3_dom"/>
</dbReference>
<keyword evidence="1" id="KW-0812">Transmembrane</keyword>
<feature type="transmembrane region" description="Helical" evidence="1">
    <location>
        <begin position="297"/>
        <end position="317"/>
    </location>
</feature>
<feature type="transmembrane region" description="Helical" evidence="1">
    <location>
        <begin position="176"/>
        <end position="196"/>
    </location>
</feature>
<gene>
    <name evidence="3" type="ORF">NYP84_08130</name>
</gene>
<feature type="transmembrane region" description="Helical" evidence="1">
    <location>
        <begin position="74"/>
        <end position="95"/>
    </location>
</feature>
<dbReference type="PANTHER" id="PTHR23028">
    <property type="entry name" value="ACETYLTRANSFERASE"/>
    <property type="match status" value="1"/>
</dbReference>
<evidence type="ECO:0000256" key="1">
    <source>
        <dbReference type="SAM" id="Phobius"/>
    </source>
</evidence>
<keyword evidence="1" id="KW-0472">Membrane</keyword>
<name>A0ABY5XD23_ERWPY</name>
<dbReference type="Proteomes" id="UP001058553">
    <property type="component" value="Chromosome"/>
</dbReference>
<dbReference type="InterPro" id="IPR050879">
    <property type="entry name" value="Acyltransferase_3"/>
</dbReference>
<dbReference type="RefSeq" id="WP_259826283.1">
    <property type="nucleotide sequence ID" value="NZ_CP103445.1"/>
</dbReference>
<reference evidence="3" key="1">
    <citation type="submission" date="2022-07" db="EMBL/GenBank/DDBJ databases">
        <title>Genetic diversity of Erwinia pyrifoliae.</title>
        <authorList>
            <person name="Park D.S."/>
            <person name="Ham H."/>
        </authorList>
    </citation>
    <scope>NUCLEOTIDE SEQUENCE</scope>
    <source>
        <strain evidence="3">CP201486</strain>
    </source>
</reference>
<evidence type="ECO:0000313" key="3">
    <source>
        <dbReference type="EMBL" id="UWS35097.1"/>
    </source>
</evidence>
<feature type="domain" description="Acyltransferase 3" evidence="2">
    <location>
        <begin position="6"/>
        <end position="314"/>
    </location>
</feature>
<evidence type="ECO:0000313" key="4">
    <source>
        <dbReference type="Proteomes" id="UP001058553"/>
    </source>
</evidence>
<feature type="transmembrane region" description="Helical" evidence="1">
    <location>
        <begin position="268"/>
        <end position="285"/>
    </location>
</feature>
<dbReference type="Pfam" id="PF01757">
    <property type="entry name" value="Acyl_transf_3"/>
    <property type="match status" value="1"/>
</dbReference>
<keyword evidence="3" id="KW-0808">Transferase</keyword>
<dbReference type="EMBL" id="CP103445">
    <property type="protein sequence ID" value="UWS35097.1"/>
    <property type="molecule type" value="Genomic_DNA"/>
</dbReference>
<dbReference type="PANTHER" id="PTHR23028:SF131">
    <property type="entry name" value="BLR2367 PROTEIN"/>
    <property type="match status" value="1"/>
</dbReference>
<feature type="transmembrane region" description="Helical" evidence="1">
    <location>
        <begin position="7"/>
        <end position="26"/>
    </location>
</feature>
<dbReference type="GO" id="GO:0016746">
    <property type="term" value="F:acyltransferase activity"/>
    <property type="evidence" value="ECO:0007669"/>
    <property type="project" value="UniProtKB-KW"/>
</dbReference>
<feature type="transmembrane region" description="Helical" evidence="1">
    <location>
        <begin position="38"/>
        <end position="62"/>
    </location>
</feature>
<feature type="transmembrane region" description="Helical" evidence="1">
    <location>
        <begin position="152"/>
        <end position="170"/>
    </location>
</feature>
<keyword evidence="1" id="KW-1133">Transmembrane helix</keyword>
<keyword evidence="3" id="KW-0012">Acyltransferase</keyword>
<keyword evidence="4" id="KW-1185">Reference proteome</keyword>